<evidence type="ECO:0000313" key="1">
    <source>
        <dbReference type="EMBL" id="MCT7660808.1"/>
    </source>
</evidence>
<dbReference type="EMBL" id="JAODWD010000005">
    <property type="protein sequence ID" value="MCT7660808.1"/>
    <property type="molecule type" value="Genomic_DNA"/>
</dbReference>
<comment type="caution">
    <text evidence="1">The sequence shown here is derived from an EMBL/GenBank/DDBJ whole genome shotgun (WGS) entry which is preliminary data.</text>
</comment>
<gene>
    <name evidence="1" type="ORF">N4S67_20610</name>
</gene>
<proteinExistence type="predicted"/>
<protein>
    <submittedName>
        <fullName evidence="1">Type VII secretion target</fullName>
    </submittedName>
</protein>
<sequence>MRRTLVEPMRAGRRPNGMFADTDAIRALGNASGDQAADLAAIAAALSTLPGAGAAEMLGPVGAGFLAALAEAAADGARAVTALSDRLSATGGTAFGTAAAYDAADHDAGTSIIGV</sequence>
<keyword evidence="2" id="KW-1185">Reference proteome</keyword>
<organism evidence="1 2">
    <name type="scientific">Mycobacterium deserti</name>
    <dbReference type="NCBI Taxonomy" id="2978347"/>
    <lineage>
        <taxon>Bacteria</taxon>
        <taxon>Bacillati</taxon>
        <taxon>Actinomycetota</taxon>
        <taxon>Actinomycetes</taxon>
        <taxon>Mycobacteriales</taxon>
        <taxon>Mycobacteriaceae</taxon>
        <taxon>Mycobacterium</taxon>
    </lineage>
</organism>
<reference evidence="2" key="1">
    <citation type="submission" date="2023-07" db="EMBL/GenBank/DDBJ databases">
        <authorList>
            <person name="Deng Y."/>
            <person name="Zhang Y.-Q."/>
        </authorList>
    </citation>
    <scope>NUCLEOTIDE SEQUENCE [LARGE SCALE GENOMIC DNA]</scope>
    <source>
        <strain evidence="2">CPCC 205710</strain>
    </source>
</reference>
<accession>A0ABT2MEW7</accession>
<evidence type="ECO:0000313" key="2">
    <source>
        <dbReference type="Proteomes" id="UP001206639"/>
    </source>
</evidence>
<dbReference type="Proteomes" id="UP001206639">
    <property type="component" value="Unassembled WGS sequence"/>
</dbReference>
<dbReference type="RefSeq" id="WP_260994880.1">
    <property type="nucleotide sequence ID" value="NZ_JAODWD010000005.1"/>
</dbReference>
<name>A0ABT2MEW7_9MYCO</name>